<evidence type="ECO:0000313" key="3">
    <source>
        <dbReference type="Proteomes" id="UP000758155"/>
    </source>
</evidence>
<accession>A0A9P4WNG6</accession>
<feature type="region of interest" description="Disordered" evidence="1">
    <location>
        <begin position="21"/>
        <end position="52"/>
    </location>
</feature>
<evidence type="ECO:0000256" key="1">
    <source>
        <dbReference type="SAM" id="MobiDB-lite"/>
    </source>
</evidence>
<dbReference type="AlphaFoldDB" id="A0A9P4WNG6"/>
<name>A0A9P4WNG6_9PLEO</name>
<feature type="compositionally biased region" description="Basic and acidic residues" evidence="1">
    <location>
        <begin position="23"/>
        <end position="36"/>
    </location>
</feature>
<keyword evidence="3" id="KW-1185">Reference proteome</keyword>
<evidence type="ECO:0000313" key="2">
    <source>
        <dbReference type="EMBL" id="KAF3037093.1"/>
    </source>
</evidence>
<gene>
    <name evidence="2" type="ORF">E8E12_005481</name>
</gene>
<reference evidence="2" key="1">
    <citation type="submission" date="2019-04" db="EMBL/GenBank/DDBJ databases">
        <title>Sequencing of skin fungus with MAO and IRED activity.</title>
        <authorList>
            <person name="Marsaioli A.J."/>
            <person name="Bonatto J.M.C."/>
            <person name="Reis Junior O."/>
        </authorList>
    </citation>
    <scope>NUCLEOTIDE SEQUENCE</scope>
    <source>
        <strain evidence="2">28M1</strain>
    </source>
</reference>
<proteinExistence type="predicted"/>
<sequence length="89" mass="9480">MPTFTAPKVTSACVPEEQFPHGIELDKHDDQNEAHSPDSPALRGSNATQDVDPTRLELDAIIASLKMIVESSGGFLSISSFQRGGSPSL</sequence>
<dbReference type="EMBL" id="SWKV01000045">
    <property type="protein sequence ID" value="KAF3037093.1"/>
    <property type="molecule type" value="Genomic_DNA"/>
</dbReference>
<organism evidence="2 3">
    <name type="scientific">Didymella heteroderae</name>
    <dbReference type="NCBI Taxonomy" id="1769908"/>
    <lineage>
        <taxon>Eukaryota</taxon>
        <taxon>Fungi</taxon>
        <taxon>Dikarya</taxon>
        <taxon>Ascomycota</taxon>
        <taxon>Pezizomycotina</taxon>
        <taxon>Dothideomycetes</taxon>
        <taxon>Pleosporomycetidae</taxon>
        <taxon>Pleosporales</taxon>
        <taxon>Pleosporineae</taxon>
        <taxon>Didymellaceae</taxon>
        <taxon>Didymella</taxon>
    </lineage>
</organism>
<comment type="caution">
    <text evidence="2">The sequence shown here is derived from an EMBL/GenBank/DDBJ whole genome shotgun (WGS) entry which is preliminary data.</text>
</comment>
<dbReference type="Proteomes" id="UP000758155">
    <property type="component" value="Unassembled WGS sequence"/>
</dbReference>
<protein>
    <submittedName>
        <fullName evidence="2">Uncharacterized protein</fullName>
    </submittedName>
</protein>